<comment type="similarity">
    <text evidence="1">Belongs to the peptidase M16 family.</text>
</comment>
<dbReference type="PANTHER" id="PTHR11851">
    <property type="entry name" value="METALLOPROTEASE"/>
    <property type="match status" value="1"/>
</dbReference>
<proteinExistence type="inferred from homology"/>
<gene>
    <name evidence="5" type="ORF">E6H05_00705</name>
</gene>
<protein>
    <submittedName>
        <fullName evidence="5">Insulinase family protein</fullName>
    </submittedName>
</protein>
<dbReference type="SUPFAM" id="SSF63411">
    <property type="entry name" value="LuxS/MPP-like metallohydrolase"/>
    <property type="match status" value="4"/>
</dbReference>
<organism evidence="5 6">
    <name type="scientific">Candidatus Segetimicrobium genomatis</name>
    <dbReference type="NCBI Taxonomy" id="2569760"/>
    <lineage>
        <taxon>Bacteria</taxon>
        <taxon>Bacillati</taxon>
        <taxon>Candidatus Sysuimicrobiota</taxon>
        <taxon>Candidatus Sysuimicrobiia</taxon>
        <taxon>Candidatus Sysuimicrobiales</taxon>
        <taxon>Candidatus Segetimicrobiaceae</taxon>
        <taxon>Candidatus Segetimicrobium</taxon>
    </lineage>
</organism>
<evidence type="ECO:0000259" key="4">
    <source>
        <dbReference type="Pfam" id="PF05193"/>
    </source>
</evidence>
<dbReference type="Gene3D" id="3.30.830.10">
    <property type="entry name" value="Metalloenzyme, LuxS/M16 peptidase-like"/>
    <property type="match status" value="4"/>
</dbReference>
<dbReference type="InterPro" id="IPR050361">
    <property type="entry name" value="MPP/UQCRC_Complex"/>
</dbReference>
<accession>A0A537J0W4</accession>
<dbReference type="InterPro" id="IPR011249">
    <property type="entry name" value="Metalloenz_LuxS/M16"/>
</dbReference>
<dbReference type="Pfam" id="PF05193">
    <property type="entry name" value="Peptidase_M16_C"/>
    <property type="match status" value="2"/>
</dbReference>
<dbReference type="InterPro" id="IPR011765">
    <property type="entry name" value="Pept_M16_N"/>
</dbReference>
<evidence type="ECO:0000259" key="3">
    <source>
        <dbReference type="Pfam" id="PF00675"/>
    </source>
</evidence>
<feature type="domain" description="Peptidase M16 N-terminal" evidence="3">
    <location>
        <begin position="523"/>
        <end position="621"/>
    </location>
</feature>
<name>A0A537J0W4_9BACT</name>
<dbReference type="Pfam" id="PF00675">
    <property type="entry name" value="Peptidase_M16"/>
    <property type="match status" value="2"/>
</dbReference>
<feature type="region of interest" description="Disordered" evidence="2">
    <location>
        <begin position="466"/>
        <end position="491"/>
    </location>
</feature>
<dbReference type="InterPro" id="IPR007863">
    <property type="entry name" value="Peptidase_M16_C"/>
</dbReference>
<evidence type="ECO:0000256" key="2">
    <source>
        <dbReference type="SAM" id="MobiDB-lite"/>
    </source>
</evidence>
<evidence type="ECO:0000313" key="6">
    <source>
        <dbReference type="Proteomes" id="UP000318834"/>
    </source>
</evidence>
<feature type="domain" description="Peptidase M16 C-terminal" evidence="4">
    <location>
        <begin position="185"/>
        <end position="372"/>
    </location>
</feature>
<reference evidence="5 6" key="1">
    <citation type="journal article" date="2019" name="Nat. Microbiol.">
        <title>Mediterranean grassland soil C-N compound turnover is dependent on rainfall and depth, and is mediated by genomically divergent microorganisms.</title>
        <authorList>
            <person name="Diamond S."/>
            <person name="Andeer P.F."/>
            <person name="Li Z."/>
            <person name="Crits-Christoph A."/>
            <person name="Burstein D."/>
            <person name="Anantharaman K."/>
            <person name="Lane K.R."/>
            <person name="Thomas B.C."/>
            <person name="Pan C."/>
            <person name="Northen T.R."/>
            <person name="Banfield J.F."/>
        </authorList>
    </citation>
    <scope>NUCLEOTIDE SEQUENCE [LARGE SCALE GENOMIC DNA]</scope>
    <source>
        <strain evidence="5">NP_8</strain>
    </source>
</reference>
<comment type="caution">
    <text evidence="5">The sequence shown here is derived from an EMBL/GenBank/DDBJ whole genome shotgun (WGS) entry which is preliminary data.</text>
</comment>
<feature type="domain" description="Peptidase M16 N-terminal" evidence="3">
    <location>
        <begin position="30"/>
        <end position="175"/>
    </location>
</feature>
<dbReference type="AlphaFoldDB" id="A0A537J0W4"/>
<dbReference type="PANTHER" id="PTHR11851:SF49">
    <property type="entry name" value="MITOCHONDRIAL-PROCESSING PEPTIDASE SUBUNIT ALPHA"/>
    <property type="match status" value="1"/>
</dbReference>
<evidence type="ECO:0000256" key="1">
    <source>
        <dbReference type="ARBA" id="ARBA00007261"/>
    </source>
</evidence>
<dbReference type="Proteomes" id="UP000318834">
    <property type="component" value="Unassembled WGS sequence"/>
</dbReference>
<dbReference type="GO" id="GO:0046872">
    <property type="term" value="F:metal ion binding"/>
    <property type="evidence" value="ECO:0007669"/>
    <property type="project" value="InterPro"/>
</dbReference>
<evidence type="ECO:0000313" key="5">
    <source>
        <dbReference type="EMBL" id="TMI77191.1"/>
    </source>
</evidence>
<feature type="domain" description="Peptidase M16 C-terminal" evidence="4">
    <location>
        <begin position="663"/>
        <end position="840"/>
    </location>
</feature>
<dbReference type="EMBL" id="VBAP01000005">
    <property type="protein sequence ID" value="TMI77191.1"/>
    <property type="molecule type" value="Genomic_DNA"/>
</dbReference>
<sequence>MVGGEITAEGEAQEAPMSTMRIETLDNGLVVLLQEQHTVPVATFWVWYRVGSRNEIPGLTGISHWVEHMLFKGTPTHPKGMLTRHIDRLGGRWNAFTWKDYTAYHEVLPAEHLGVAIRLEADRMANTIMERSEVESERTVIISEREGSENYPSYLLREEVDSAAHKVHPYRIPVIGWKDDLRTMARDDLYQYYRTYYHPNNAVAIAVGPFDANSMVEPIRQAFADVPAGPTPPKVRVREPQQEGERRVVLRRSGGATAYLHIAFHVPAASHPDLAALLVADGLLSGFKSFVPFDQGGGGRSSRLYRALVDGGLASDASSVLTPSTDPTVFRVMATARAGVDTAALERRTLDEVARLAHEAAGTLELEKVKKQAKAQFVFSRDGVFRTAMGLGAFTIVDGPEAFASLLTRIDLVSSDDVLRVADAYFTEKNRTVGWYLPEMGATTATAQAALRPEVFFVSQPAPYPPASSTGAAREGSPPVGTGPSRAQVQAPPITAQTVARTEMRNGLVALVKETRGTGMIAVHGYIKAGAMYDGERSGLARYVAAMLQRGTGRYASHELAERLDGLGASLVIRADTEVVGVSLRALAEDAAEAFRLLSEVLIRPTFPPEEIEKARGELLTSIRIGMQDTRLMAERTFRRLLFPESHPHRQMPDGEEAVIASLARADLEAFHRDRYRPEAALFAVVGDTRRGDALATIEELFSPWSRRDGWALPPVPPVPRPAGALRGEHRMEGKTQSDIVLGAPGMARTDPSYYETMMANLILGQLGMMGRLGDRVRERQGMAYYAFSDLRAGLLAGPWVVRAGVNPANEHAAIEGILAEIRRFQDDGPEDAELADARDFLIGSQAVRLETNPGIAQMLADIELFELGLDYLVRYPGLIRGIARDAIMQAARKFPKDSYCLAIAGPHRA</sequence>